<evidence type="ECO:0000256" key="5">
    <source>
        <dbReference type="ARBA" id="ARBA00012339"/>
    </source>
</evidence>
<dbReference type="NCBIfam" id="TIGR00928">
    <property type="entry name" value="purB"/>
    <property type="match status" value="1"/>
</dbReference>
<reference evidence="16" key="1">
    <citation type="journal article" date="2020" name="bioRxiv">
        <title>A rank-normalized archaeal taxonomy based on genome phylogeny resolves widespread incomplete and uneven classifications.</title>
        <authorList>
            <person name="Rinke C."/>
            <person name="Chuvochina M."/>
            <person name="Mussig A.J."/>
            <person name="Chaumeil P.-A."/>
            <person name="Waite D.W."/>
            <person name="Whitman W.B."/>
            <person name="Parks D.H."/>
            <person name="Hugenholtz P."/>
        </authorList>
    </citation>
    <scope>NUCLEOTIDE SEQUENCE</scope>
    <source>
        <strain evidence="16">UBA8853</strain>
    </source>
</reference>
<dbReference type="PRINTS" id="PR00145">
    <property type="entry name" value="ARGSUCLYASE"/>
</dbReference>
<evidence type="ECO:0000256" key="1">
    <source>
        <dbReference type="ARBA" id="ARBA00004706"/>
    </source>
</evidence>
<sequence>MPVHPIESRYGSDELRRVFSEENKVAKMLEVEAALVRALSEVFDFVPEEAADEVERVVEEITGDEEELRRFVERVKEIEAEIKHDVMALVKALSERCEVGGDYVHLGATSNDVIDTAHALVLREALSIIYRRLHRLAEVLAEKAEEYADLPMVGRTHGQHAVPTTLGMKFAIWAREVVRHLKRLRECANRVLVGQLSGAVGTMAALGEKGPEVQRRVMELLNLRPVTVSNQVIQRDRYAELIALLALIGSTLDKIGREIRNLQRTEIREVEEPFDPEKQVGSSTMPHKRNPIRSERVCSLARVLRSNVQIALENVPLEHERDLTNSASERVILPEQFLLLDEMLRLTIHNLEGLRVYEENIRENLRLTKGLNMAEALMVELVKRGIGRQEAHELVRRLAMRAWEEGRDFAEVVKEEERVRELFGEEELDEVLDPEKYLGVAPDLAREAAEKTRRDLEEIDREMKEVLGVGAG</sequence>
<dbReference type="Pfam" id="PF10397">
    <property type="entry name" value="ADSL_C"/>
    <property type="match status" value="1"/>
</dbReference>
<dbReference type="GO" id="GO:0006189">
    <property type="term" value="P:'de novo' IMP biosynthetic process"/>
    <property type="evidence" value="ECO:0007669"/>
    <property type="project" value="UniProtKB-UniPathway"/>
</dbReference>
<dbReference type="PANTHER" id="PTHR43172:SF1">
    <property type="entry name" value="ADENYLOSUCCINATE LYASE"/>
    <property type="match status" value="1"/>
</dbReference>
<protein>
    <recommendedName>
        <fullName evidence="6 13">Adenylosuccinate lyase</fullName>
        <shortName evidence="14">ASL</shortName>
        <ecNumber evidence="5 13">4.3.2.2</ecNumber>
    </recommendedName>
    <alternativeName>
        <fullName evidence="11 14">Adenylosuccinase</fullName>
    </alternativeName>
</protein>
<organism evidence="16 17">
    <name type="scientific">Methanopyrus kandleri</name>
    <dbReference type="NCBI Taxonomy" id="2320"/>
    <lineage>
        <taxon>Archaea</taxon>
        <taxon>Methanobacteriati</taxon>
        <taxon>Methanobacteriota</taxon>
        <taxon>Methanomada group</taxon>
        <taxon>Methanopyri</taxon>
        <taxon>Methanopyrales</taxon>
        <taxon>Methanopyraceae</taxon>
        <taxon>Methanopyrus</taxon>
    </lineage>
</organism>
<proteinExistence type="inferred from homology"/>
<dbReference type="GO" id="GO:0070626">
    <property type="term" value="F:(S)-2-(5-amino-1-(5-phospho-D-ribosyl)imidazole-4-carboxamido) succinate lyase (fumarate-forming) activity"/>
    <property type="evidence" value="ECO:0007669"/>
    <property type="project" value="TreeGrafter"/>
</dbReference>
<dbReference type="InterPro" id="IPR008948">
    <property type="entry name" value="L-Aspartase-like"/>
</dbReference>
<evidence type="ECO:0000256" key="4">
    <source>
        <dbReference type="ARBA" id="ARBA00011668"/>
    </source>
</evidence>
<comment type="pathway">
    <text evidence="1 14">Purine metabolism; IMP biosynthesis via de novo pathway; 5-amino-1-(5-phospho-D-ribosyl)imidazole-4-carboxamide from 5-amino-1-(5-phospho-D-ribosyl)imidazole-4-carboxylate: step 2/2.</text>
</comment>
<accession>A0A832TGA5</accession>
<dbReference type="InterPro" id="IPR020557">
    <property type="entry name" value="Fumarate_lyase_CS"/>
</dbReference>
<comment type="pathway">
    <text evidence="2 14">Purine metabolism; AMP biosynthesis via de novo pathway; AMP from IMP: step 2/2.</text>
</comment>
<dbReference type="OMA" id="VQENAMK"/>
<comment type="caution">
    <text evidence="16">The sequence shown here is derived from an EMBL/GenBank/DDBJ whole genome shotgun (WGS) entry which is preliminary data.</text>
</comment>
<dbReference type="AlphaFoldDB" id="A0A832TGA5"/>
<evidence type="ECO:0000256" key="10">
    <source>
        <dbReference type="ARBA" id="ARBA00025012"/>
    </source>
</evidence>
<evidence type="ECO:0000256" key="12">
    <source>
        <dbReference type="ARBA" id="ARBA00049115"/>
    </source>
</evidence>
<evidence type="ECO:0000256" key="7">
    <source>
        <dbReference type="ARBA" id="ARBA00022755"/>
    </source>
</evidence>
<evidence type="ECO:0000256" key="8">
    <source>
        <dbReference type="ARBA" id="ARBA00023239"/>
    </source>
</evidence>
<feature type="domain" description="Adenylosuccinate lyase C-terminal" evidence="15">
    <location>
        <begin position="369"/>
        <end position="449"/>
    </location>
</feature>
<evidence type="ECO:0000313" key="16">
    <source>
        <dbReference type="EMBL" id="HII69718.1"/>
    </source>
</evidence>
<keyword evidence="8 14" id="KW-0456">Lyase</keyword>
<comment type="catalytic activity">
    <reaction evidence="9">
        <text>(2S)-2-[5-amino-1-(5-phospho-beta-D-ribosyl)imidazole-4-carboxamido]succinate = 5-amino-1-(5-phospho-beta-D-ribosyl)imidazole-4-carboxamide + fumarate</text>
        <dbReference type="Rhea" id="RHEA:23920"/>
        <dbReference type="ChEBI" id="CHEBI:29806"/>
        <dbReference type="ChEBI" id="CHEBI:58443"/>
        <dbReference type="ChEBI" id="CHEBI:58475"/>
        <dbReference type="EC" id="4.3.2.2"/>
    </reaction>
    <physiologicalReaction direction="left-to-right" evidence="9">
        <dbReference type="Rhea" id="RHEA:23921"/>
    </physiologicalReaction>
</comment>
<comment type="catalytic activity">
    <reaction evidence="12">
        <text>N(6)-(1,2-dicarboxyethyl)-AMP = fumarate + AMP</text>
        <dbReference type="Rhea" id="RHEA:16853"/>
        <dbReference type="ChEBI" id="CHEBI:29806"/>
        <dbReference type="ChEBI" id="CHEBI:57567"/>
        <dbReference type="ChEBI" id="CHEBI:456215"/>
        <dbReference type="EC" id="4.3.2.2"/>
    </reaction>
    <physiologicalReaction direction="left-to-right" evidence="12">
        <dbReference type="Rhea" id="RHEA:16854"/>
    </physiologicalReaction>
</comment>
<dbReference type="PROSITE" id="PS00163">
    <property type="entry name" value="FUMARATE_LYASES"/>
    <property type="match status" value="1"/>
</dbReference>
<name>A0A832TGA5_9EURY</name>
<dbReference type="FunFam" id="1.10.40.30:FF:000007">
    <property type="entry name" value="Adenylosuccinate lyase"/>
    <property type="match status" value="1"/>
</dbReference>
<evidence type="ECO:0000313" key="17">
    <source>
        <dbReference type="Proteomes" id="UP000619545"/>
    </source>
</evidence>
<dbReference type="PANTHER" id="PTHR43172">
    <property type="entry name" value="ADENYLOSUCCINATE LYASE"/>
    <property type="match status" value="1"/>
</dbReference>
<dbReference type="Pfam" id="PF00206">
    <property type="entry name" value="Lyase_1"/>
    <property type="match status" value="1"/>
</dbReference>
<dbReference type="CDD" id="cd01360">
    <property type="entry name" value="Adenylsuccinate_lyase_1"/>
    <property type="match status" value="1"/>
</dbReference>
<dbReference type="InterPro" id="IPR022761">
    <property type="entry name" value="Fumarate_lyase_N"/>
</dbReference>
<evidence type="ECO:0000256" key="3">
    <source>
        <dbReference type="ARBA" id="ARBA00008273"/>
    </source>
</evidence>
<dbReference type="RefSeq" id="WP_011019453.1">
    <property type="nucleotide sequence ID" value="NZ_DUJS01000001.1"/>
</dbReference>
<dbReference type="InterPro" id="IPR019468">
    <property type="entry name" value="AdenyloSucc_lyase_C"/>
</dbReference>
<dbReference type="Gene3D" id="1.10.275.10">
    <property type="entry name" value="Fumarase/aspartase (N-terminal domain)"/>
    <property type="match status" value="1"/>
</dbReference>
<dbReference type="GO" id="GO:0004018">
    <property type="term" value="F:N6-(1,2-dicarboxyethyl)AMP AMP-lyase (fumarate-forming) activity"/>
    <property type="evidence" value="ECO:0007669"/>
    <property type="project" value="UniProtKB-UniRule"/>
</dbReference>
<evidence type="ECO:0000256" key="14">
    <source>
        <dbReference type="RuleBase" id="RU361172"/>
    </source>
</evidence>
<evidence type="ECO:0000256" key="13">
    <source>
        <dbReference type="NCBIfam" id="TIGR00928"/>
    </source>
</evidence>
<gene>
    <name evidence="16" type="ORF">HA336_00610</name>
</gene>
<dbReference type="Proteomes" id="UP000619545">
    <property type="component" value="Unassembled WGS sequence"/>
</dbReference>
<dbReference type="GO" id="GO:0044208">
    <property type="term" value="P:'de novo' AMP biosynthetic process"/>
    <property type="evidence" value="ECO:0007669"/>
    <property type="project" value="UniProtKB-UniPathway"/>
</dbReference>
<evidence type="ECO:0000256" key="9">
    <source>
        <dbReference type="ARBA" id="ARBA00024477"/>
    </source>
</evidence>
<evidence type="ECO:0000259" key="15">
    <source>
        <dbReference type="SMART" id="SM00998"/>
    </source>
</evidence>
<comment type="similarity">
    <text evidence="3 14">Belongs to the lyase 1 family. Adenylosuccinate lyase subfamily.</text>
</comment>
<dbReference type="EC" id="4.3.2.2" evidence="5 13"/>
<comment type="subunit">
    <text evidence="4">Homotetramer. Residues from neighboring subunits contribute catalytic and substrate-binding residues to each active site.</text>
</comment>
<dbReference type="InterPro" id="IPR004769">
    <property type="entry name" value="Pur_lyase"/>
</dbReference>
<dbReference type="Gene3D" id="1.20.200.10">
    <property type="entry name" value="Fumarase/aspartase (Central domain)"/>
    <property type="match status" value="1"/>
</dbReference>
<dbReference type="PRINTS" id="PR00149">
    <property type="entry name" value="FUMRATELYASE"/>
</dbReference>
<keyword evidence="7 14" id="KW-0658">Purine biosynthesis</keyword>
<dbReference type="SMART" id="SM00998">
    <property type="entry name" value="ADSL_C"/>
    <property type="match status" value="1"/>
</dbReference>
<comment type="function">
    <text evidence="10">Catalyzes two reactions in de novo purine nucleotide biosynthesis. Catalyzes the breakdown of 5-aminoimidazole- (N-succinylocarboxamide) ribotide (SAICAR or 2-[5-amino-1-(5-phospho-beta-D-ribosyl)imidazole-4-carboxamido]succinate) to 5-aminoimidazole-4-carboxamide ribotide (AICAR or 5-amino-1-(5-phospho-beta-D-ribosyl)imidazole-4-carboxamide) and fumarate, and of adenylosuccinate (ADS or N(6)-(1,2-dicarboxyethyl)-AMP) to adenosine monophosphate (AMP) and fumarate.</text>
</comment>
<dbReference type="GO" id="GO:0005829">
    <property type="term" value="C:cytosol"/>
    <property type="evidence" value="ECO:0007669"/>
    <property type="project" value="TreeGrafter"/>
</dbReference>
<dbReference type="UniPathway" id="UPA00075">
    <property type="reaction ID" value="UER00336"/>
</dbReference>
<dbReference type="GeneID" id="1477186"/>
<dbReference type="SUPFAM" id="SSF48557">
    <property type="entry name" value="L-aspartase-like"/>
    <property type="match status" value="1"/>
</dbReference>
<dbReference type="EMBL" id="DUJS01000001">
    <property type="protein sequence ID" value="HII69718.1"/>
    <property type="molecule type" value="Genomic_DNA"/>
</dbReference>
<evidence type="ECO:0000256" key="2">
    <source>
        <dbReference type="ARBA" id="ARBA00004734"/>
    </source>
</evidence>
<dbReference type="FunFam" id="1.20.200.10:FF:000008">
    <property type="entry name" value="Adenylosuccinate lyase"/>
    <property type="match status" value="1"/>
</dbReference>
<evidence type="ECO:0000256" key="6">
    <source>
        <dbReference type="ARBA" id="ARBA00017058"/>
    </source>
</evidence>
<dbReference type="InterPro" id="IPR000362">
    <property type="entry name" value="Fumarate_lyase_fam"/>
</dbReference>
<dbReference type="InterPro" id="IPR024083">
    <property type="entry name" value="Fumarase/histidase_N"/>
</dbReference>
<evidence type="ECO:0000256" key="11">
    <source>
        <dbReference type="ARBA" id="ARBA00030717"/>
    </source>
</evidence>
<dbReference type="Gene3D" id="1.10.40.30">
    <property type="entry name" value="Fumarase/aspartase (C-terminal domain)"/>
    <property type="match status" value="1"/>
</dbReference>
<dbReference type="UniPathway" id="UPA00074">
    <property type="reaction ID" value="UER00132"/>
</dbReference>